<dbReference type="InterPro" id="IPR000055">
    <property type="entry name" value="Restrct_endonuc_typeI_TRD"/>
</dbReference>
<protein>
    <submittedName>
        <fullName evidence="5">Restriction endonuclease subunit S</fullName>
    </submittedName>
</protein>
<dbReference type="EMBL" id="SACR01000007">
    <property type="protein sequence ID" value="RVU43370.1"/>
    <property type="molecule type" value="Genomic_DNA"/>
</dbReference>
<evidence type="ECO:0000313" key="5">
    <source>
        <dbReference type="EMBL" id="RVU43370.1"/>
    </source>
</evidence>
<comment type="caution">
    <text evidence="5">The sequence shown here is derived from an EMBL/GenBank/DDBJ whole genome shotgun (WGS) entry which is preliminary data.</text>
</comment>
<evidence type="ECO:0000256" key="3">
    <source>
        <dbReference type="ARBA" id="ARBA00023125"/>
    </source>
</evidence>
<dbReference type="AlphaFoldDB" id="A0A437R9B4"/>
<comment type="similarity">
    <text evidence="1">Belongs to the type-I restriction system S methylase family.</text>
</comment>
<dbReference type="Pfam" id="PF01420">
    <property type="entry name" value="Methylase_S"/>
    <property type="match status" value="2"/>
</dbReference>
<feature type="domain" description="Type I restriction modification DNA specificity" evidence="4">
    <location>
        <begin position="200"/>
        <end position="361"/>
    </location>
</feature>
<name>A0A437R9B4_9BURK</name>
<keyword evidence="6" id="KW-1185">Reference proteome</keyword>
<dbReference type="Proteomes" id="UP000285575">
    <property type="component" value="Unassembled WGS sequence"/>
</dbReference>
<evidence type="ECO:0000313" key="6">
    <source>
        <dbReference type="Proteomes" id="UP000285575"/>
    </source>
</evidence>
<dbReference type="InterPro" id="IPR044946">
    <property type="entry name" value="Restrct_endonuc_typeI_TRD_sf"/>
</dbReference>
<keyword evidence="2" id="KW-0680">Restriction system</keyword>
<dbReference type="GO" id="GO:0009307">
    <property type="term" value="P:DNA restriction-modification system"/>
    <property type="evidence" value="ECO:0007669"/>
    <property type="project" value="UniProtKB-KW"/>
</dbReference>
<dbReference type="GO" id="GO:0004519">
    <property type="term" value="F:endonuclease activity"/>
    <property type="evidence" value="ECO:0007669"/>
    <property type="project" value="UniProtKB-KW"/>
</dbReference>
<dbReference type="GO" id="GO:0003677">
    <property type="term" value="F:DNA binding"/>
    <property type="evidence" value="ECO:0007669"/>
    <property type="project" value="UniProtKB-KW"/>
</dbReference>
<dbReference type="CDD" id="cd17253">
    <property type="entry name" value="RMtype1_S_Eco933I-TRD2-CR2_like"/>
    <property type="match status" value="1"/>
</dbReference>
<keyword evidence="3" id="KW-0238">DNA-binding</keyword>
<evidence type="ECO:0000259" key="4">
    <source>
        <dbReference type="Pfam" id="PF01420"/>
    </source>
</evidence>
<dbReference type="CDD" id="cd17287">
    <property type="entry name" value="RMtype1_S_EcoN10ORF171P_TRD2-CR2_like"/>
    <property type="match status" value="1"/>
</dbReference>
<proteinExistence type="inferred from homology"/>
<dbReference type="OrthoDB" id="5298944at2"/>
<keyword evidence="5" id="KW-0540">Nuclease</keyword>
<dbReference type="Gene3D" id="3.90.220.20">
    <property type="entry name" value="DNA methylase specificity domains"/>
    <property type="match status" value="2"/>
</dbReference>
<evidence type="ECO:0000256" key="1">
    <source>
        <dbReference type="ARBA" id="ARBA00010923"/>
    </source>
</evidence>
<gene>
    <name evidence="5" type="ORF">EOE66_20725</name>
</gene>
<dbReference type="RefSeq" id="WP_128230654.1">
    <property type="nucleotide sequence ID" value="NZ_SACR01000007.1"/>
</dbReference>
<sequence length="403" mass="43737">MLPEGWRRSTLGEIARITSGGTPDRSEPSYWGGDVPWVTTGEIQFNTITETAEKITAAGLKNSSAKLFSPGTLLMAMYGQGKTRGQVAKLGIEAATNQACAAIHLHDGCSPDFYFHFLSSQYTTIRELGNAGTQQNLSGGILKAVTVPVPPLEEQRRIASILATWDDAIAVAGALWAKRMEQARLVREMLIGTALKHARFPLAEVADVRTGLAMGKTGQRDVIEVPYLRVANVQDGRLDLREVKLIEVAREHVSRYALQAGDVLMTEGGDFDKLGRGTVWSGEIDPCLHQNHVFAVRPKLGRVLPGFIAAIAASDHGRSYFLSCAKRSTNLASINSTQLKALPIPLVPMAEQERIVAIVDAAMQVAHGTKEMVDRLVQEKAALMADLLTGKRRVHLEREGVAA</sequence>
<accession>A0A437R9B4</accession>
<organism evidence="5 6">
    <name type="scientific">Rubrivivax rivuli</name>
    <dbReference type="NCBI Taxonomy" id="1862385"/>
    <lineage>
        <taxon>Bacteria</taxon>
        <taxon>Pseudomonadati</taxon>
        <taxon>Pseudomonadota</taxon>
        <taxon>Betaproteobacteria</taxon>
        <taxon>Burkholderiales</taxon>
        <taxon>Sphaerotilaceae</taxon>
        <taxon>Rubrivivax</taxon>
    </lineage>
</organism>
<dbReference type="InterPro" id="IPR052021">
    <property type="entry name" value="Type-I_RS_S_subunit"/>
</dbReference>
<keyword evidence="5" id="KW-0378">Hydrolase</keyword>
<dbReference type="PANTHER" id="PTHR30408">
    <property type="entry name" value="TYPE-1 RESTRICTION ENZYME ECOKI SPECIFICITY PROTEIN"/>
    <property type="match status" value="1"/>
</dbReference>
<dbReference type="SUPFAM" id="SSF116734">
    <property type="entry name" value="DNA methylase specificity domain"/>
    <property type="match status" value="2"/>
</dbReference>
<keyword evidence="5" id="KW-0255">Endonuclease</keyword>
<dbReference type="PANTHER" id="PTHR30408:SF12">
    <property type="entry name" value="TYPE I RESTRICTION ENZYME MJAVIII SPECIFICITY SUBUNIT"/>
    <property type="match status" value="1"/>
</dbReference>
<reference evidence="5 6" key="1">
    <citation type="submission" date="2019-01" db="EMBL/GenBank/DDBJ databases">
        <authorList>
            <person name="Chen W.-M."/>
        </authorList>
    </citation>
    <scope>NUCLEOTIDE SEQUENCE [LARGE SCALE GENOMIC DNA]</scope>
    <source>
        <strain evidence="5 6">KYPY4</strain>
    </source>
</reference>
<evidence type="ECO:0000256" key="2">
    <source>
        <dbReference type="ARBA" id="ARBA00022747"/>
    </source>
</evidence>
<feature type="domain" description="Type I restriction modification DNA specificity" evidence="4">
    <location>
        <begin position="3"/>
        <end position="169"/>
    </location>
</feature>